<name>A0AAN8WND4_HALRR</name>
<accession>A0AAN8WND4</accession>
<evidence type="ECO:0000313" key="3">
    <source>
        <dbReference type="Proteomes" id="UP001381693"/>
    </source>
</evidence>
<feature type="domain" description="Reverse transcriptase/retrotransposon-derived protein RNase H-like" evidence="1">
    <location>
        <begin position="24"/>
        <end position="73"/>
    </location>
</feature>
<dbReference type="InterPro" id="IPR043502">
    <property type="entry name" value="DNA/RNA_pol_sf"/>
</dbReference>
<dbReference type="Gene3D" id="3.30.70.270">
    <property type="match status" value="1"/>
</dbReference>
<dbReference type="Proteomes" id="UP001381693">
    <property type="component" value="Unassembled WGS sequence"/>
</dbReference>
<reference evidence="2 3" key="1">
    <citation type="submission" date="2023-11" db="EMBL/GenBank/DDBJ databases">
        <title>Halocaridina rubra genome assembly.</title>
        <authorList>
            <person name="Smith C."/>
        </authorList>
    </citation>
    <scope>NUCLEOTIDE SEQUENCE [LARGE SCALE GENOMIC DNA]</scope>
    <source>
        <strain evidence="2">EP-1</strain>
        <tissue evidence="2">Whole</tissue>
    </source>
</reference>
<dbReference type="InterPro" id="IPR043128">
    <property type="entry name" value="Rev_trsase/Diguanyl_cyclase"/>
</dbReference>
<dbReference type="Pfam" id="PF17919">
    <property type="entry name" value="RT_RNaseH_2"/>
    <property type="match status" value="1"/>
</dbReference>
<dbReference type="SUPFAM" id="SSF56672">
    <property type="entry name" value="DNA/RNA polymerases"/>
    <property type="match status" value="1"/>
</dbReference>
<evidence type="ECO:0000313" key="2">
    <source>
        <dbReference type="EMBL" id="KAK7065208.1"/>
    </source>
</evidence>
<keyword evidence="3" id="KW-1185">Reference proteome</keyword>
<protein>
    <recommendedName>
        <fullName evidence="1">Reverse transcriptase/retrotransposon-derived protein RNase H-like domain-containing protein</fullName>
    </recommendedName>
</protein>
<organism evidence="2 3">
    <name type="scientific">Halocaridina rubra</name>
    <name type="common">Hawaiian red shrimp</name>
    <dbReference type="NCBI Taxonomy" id="373956"/>
    <lineage>
        <taxon>Eukaryota</taxon>
        <taxon>Metazoa</taxon>
        <taxon>Ecdysozoa</taxon>
        <taxon>Arthropoda</taxon>
        <taxon>Crustacea</taxon>
        <taxon>Multicrustacea</taxon>
        <taxon>Malacostraca</taxon>
        <taxon>Eumalacostraca</taxon>
        <taxon>Eucarida</taxon>
        <taxon>Decapoda</taxon>
        <taxon>Pleocyemata</taxon>
        <taxon>Caridea</taxon>
        <taxon>Atyoidea</taxon>
        <taxon>Atyidae</taxon>
        <taxon>Halocaridina</taxon>
    </lineage>
</organism>
<sequence length="75" mass="8267">FTLDITATAQPLCPLMSPKNTFTWTPDHDKGFRHVKETLMSSSVLVPFDPALTAVLQMDASHLHGISYTLLQEPG</sequence>
<comment type="caution">
    <text evidence="2">The sequence shown here is derived from an EMBL/GenBank/DDBJ whole genome shotgun (WGS) entry which is preliminary data.</text>
</comment>
<evidence type="ECO:0000259" key="1">
    <source>
        <dbReference type="Pfam" id="PF17919"/>
    </source>
</evidence>
<feature type="non-terminal residue" evidence="2">
    <location>
        <position position="1"/>
    </location>
</feature>
<dbReference type="AlphaFoldDB" id="A0AAN8WND4"/>
<gene>
    <name evidence="2" type="ORF">SK128_008017</name>
</gene>
<dbReference type="EMBL" id="JAXCGZ010020853">
    <property type="protein sequence ID" value="KAK7065208.1"/>
    <property type="molecule type" value="Genomic_DNA"/>
</dbReference>
<proteinExistence type="predicted"/>
<dbReference type="GO" id="GO:0071897">
    <property type="term" value="P:DNA biosynthetic process"/>
    <property type="evidence" value="ECO:0007669"/>
    <property type="project" value="UniProtKB-ARBA"/>
</dbReference>
<dbReference type="InterPro" id="IPR041577">
    <property type="entry name" value="RT_RNaseH_2"/>
</dbReference>